<feature type="compositionally biased region" description="Basic and acidic residues" evidence="1">
    <location>
        <begin position="366"/>
        <end position="379"/>
    </location>
</feature>
<dbReference type="Proteomes" id="UP000800040">
    <property type="component" value="Unassembled WGS sequence"/>
</dbReference>
<organism evidence="2 3">
    <name type="scientific">Decorospora gaudefroyi</name>
    <dbReference type="NCBI Taxonomy" id="184978"/>
    <lineage>
        <taxon>Eukaryota</taxon>
        <taxon>Fungi</taxon>
        <taxon>Dikarya</taxon>
        <taxon>Ascomycota</taxon>
        <taxon>Pezizomycotina</taxon>
        <taxon>Dothideomycetes</taxon>
        <taxon>Pleosporomycetidae</taxon>
        <taxon>Pleosporales</taxon>
        <taxon>Pleosporineae</taxon>
        <taxon>Pleosporaceae</taxon>
        <taxon>Decorospora</taxon>
    </lineage>
</organism>
<proteinExistence type="predicted"/>
<feature type="compositionally biased region" description="Basic and acidic residues" evidence="1">
    <location>
        <begin position="224"/>
        <end position="235"/>
    </location>
</feature>
<gene>
    <name evidence="2" type="ORF">BDW02DRAFT_143021</name>
</gene>
<name>A0A6A5JZB7_9PLEO</name>
<feature type="compositionally biased region" description="Basic and acidic residues" evidence="1">
    <location>
        <begin position="291"/>
        <end position="307"/>
    </location>
</feature>
<feature type="compositionally biased region" description="Basic and acidic residues" evidence="1">
    <location>
        <begin position="164"/>
        <end position="180"/>
    </location>
</feature>
<feature type="region of interest" description="Disordered" evidence="1">
    <location>
        <begin position="1"/>
        <end position="49"/>
    </location>
</feature>
<feature type="region of interest" description="Disordered" evidence="1">
    <location>
        <begin position="92"/>
        <end position="392"/>
    </location>
</feature>
<reference evidence="2" key="1">
    <citation type="submission" date="2020-01" db="EMBL/GenBank/DDBJ databases">
        <authorList>
            <consortium name="DOE Joint Genome Institute"/>
            <person name="Haridas S."/>
            <person name="Albert R."/>
            <person name="Binder M."/>
            <person name="Bloem J."/>
            <person name="Labutti K."/>
            <person name="Salamov A."/>
            <person name="Andreopoulos B."/>
            <person name="Baker S.E."/>
            <person name="Barry K."/>
            <person name="Bills G."/>
            <person name="Bluhm B.H."/>
            <person name="Cannon C."/>
            <person name="Castanera R."/>
            <person name="Culley D.E."/>
            <person name="Daum C."/>
            <person name="Ezra D."/>
            <person name="Gonzalez J.B."/>
            <person name="Henrissat B."/>
            <person name="Kuo A."/>
            <person name="Liang C."/>
            <person name="Lipzen A."/>
            <person name="Lutzoni F."/>
            <person name="Magnuson J."/>
            <person name="Mondo S."/>
            <person name="Nolan M."/>
            <person name="Ohm R."/>
            <person name="Pangilinan J."/>
            <person name="Park H.-J."/>
            <person name="Ramirez L."/>
            <person name="Alfaro M."/>
            <person name="Sun H."/>
            <person name="Tritt A."/>
            <person name="Yoshinaga Y."/>
            <person name="Zwiers L.-H."/>
            <person name="Turgeon B.G."/>
            <person name="Goodwin S.B."/>
            <person name="Spatafora J.W."/>
            <person name="Crous P.W."/>
            <person name="Grigoriev I.V."/>
        </authorList>
    </citation>
    <scope>NUCLEOTIDE SEQUENCE</scope>
    <source>
        <strain evidence="2">P77</strain>
    </source>
</reference>
<feature type="compositionally biased region" description="Basic and acidic residues" evidence="1">
    <location>
        <begin position="323"/>
        <end position="332"/>
    </location>
</feature>
<protein>
    <submittedName>
        <fullName evidence="2">Uncharacterized protein</fullName>
    </submittedName>
</protein>
<feature type="compositionally biased region" description="Basic and acidic residues" evidence="1">
    <location>
        <begin position="32"/>
        <end position="48"/>
    </location>
</feature>
<feature type="compositionally biased region" description="Basic and acidic residues" evidence="1">
    <location>
        <begin position="264"/>
        <end position="283"/>
    </location>
</feature>
<evidence type="ECO:0000256" key="1">
    <source>
        <dbReference type="SAM" id="MobiDB-lite"/>
    </source>
</evidence>
<feature type="compositionally biased region" description="Low complexity" evidence="1">
    <location>
        <begin position="341"/>
        <end position="354"/>
    </location>
</feature>
<feature type="compositionally biased region" description="Basic and acidic residues" evidence="1">
    <location>
        <begin position="113"/>
        <end position="149"/>
    </location>
</feature>
<dbReference type="AlphaFoldDB" id="A0A6A5JZB7"/>
<accession>A0A6A5JZB7</accession>
<dbReference type="EMBL" id="ML975434">
    <property type="protein sequence ID" value="KAF1829601.1"/>
    <property type="molecule type" value="Genomic_DNA"/>
</dbReference>
<evidence type="ECO:0000313" key="2">
    <source>
        <dbReference type="EMBL" id="KAF1829601.1"/>
    </source>
</evidence>
<sequence>MDRELGLLLDSMPEAPTPGTGTEPGKKKNKMGKKERERAKKKEEEKKSAAAPVEFFVIAFSAYVAAGELNSWRVFKDYKAVDVEAEFSRWSSFRAEKAHGWGNGGVENIGEETSEKKNGNGETGEKNPGERKPIEKKTHEKDSSTREAGENETGEIENTTENQTTEKKTDENETSEKTPTDQDYTAVVAESSKQGALRETEAREKTATDQHHTPIVAESSRQGALREKKAKEKTPTDQGYTPVVAESSRQGALREKVKRKKASTSRDHAIVAESSRDGALRVKAEKKKASKSRDHAVVVESSKKEALPTKQKKRQRADSMFSPEKDDARDTITRSSLPNKQTAQQHQDPAQDPQSGPQTKPNLDPDANRPKPKQSKESIPEAPTAEETSDLALKVKTRITECQTAIASLKARHSTAKADIEAKYQRQRRAVNARKIRLYKQKETIDDVIIMIIASKVSPGDMVWHSLRLREITNKFDEELQAMDLQSEELRVGEQIELVTIEAAALKEVVAWGRMEMGLVELGGIMGVCDLLDMEM</sequence>
<feature type="compositionally biased region" description="Basic and acidic residues" evidence="1">
    <location>
        <begin position="196"/>
        <end position="212"/>
    </location>
</feature>
<evidence type="ECO:0000313" key="3">
    <source>
        <dbReference type="Proteomes" id="UP000800040"/>
    </source>
</evidence>
<keyword evidence="3" id="KW-1185">Reference proteome</keyword>